<keyword evidence="5" id="KW-1185">Reference proteome</keyword>
<name>A0A0E0CI96_9ORYZ</name>
<evidence type="ECO:0000313" key="4">
    <source>
        <dbReference type="EnsemblPlants" id="OMERI02G10740.1"/>
    </source>
</evidence>
<proteinExistence type="inferred from homology"/>
<evidence type="ECO:0000256" key="1">
    <source>
        <dbReference type="ARBA" id="ARBA00010149"/>
    </source>
</evidence>
<dbReference type="InterPro" id="IPR056205">
    <property type="entry name" value="Meg"/>
</dbReference>
<dbReference type="Pfam" id="PF24153">
    <property type="entry name" value="Meg"/>
    <property type="match status" value="1"/>
</dbReference>
<keyword evidence="2" id="KW-0732">Signal</keyword>
<accession>A0A0E0CI96</accession>
<protein>
    <recommendedName>
        <fullName evidence="3">Meg domain-containing protein</fullName>
    </recommendedName>
</protein>
<evidence type="ECO:0000313" key="5">
    <source>
        <dbReference type="Proteomes" id="UP000008021"/>
    </source>
</evidence>
<comment type="similarity">
    <text evidence="1">Belongs to the MEG family.</text>
</comment>
<feature type="signal peptide" evidence="2">
    <location>
        <begin position="1"/>
        <end position="30"/>
    </location>
</feature>
<dbReference type="PROSITE" id="PS51257">
    <property type="entry name" value="PROKAR_LIPOPROTEIN"/>
    <property type="match status" value="1"/>
</dbReference>
<dbReference type="Gramene" id="OMERI02G10740.1">
    <property type="protein sequence ID" value="OMERI02G10740.1"/>
    <property type="gene ID" value="OMERI02G10740"/>
</dbReference>
<feature type="chain" id="PRO_5002355774" description="Meg domain-containing protein" evidence="2">
    <location>
        <begin position="31"/>
        <end position="99"/>
    </location>
</feature>
<dbReference type="Proteomes" id="UP000008021">
    <property type="component" value="Chromosome 2"/>
</dbReference>
<evidence type="ECO:0000259" key="3">
    <source>
        <dbReference type="Pfam" id="PF24153"/>
    </source>
</evidence>
<dbReference type="HOGENOM" id="CLU_2376200_0_0_1"/>
<dbReference type="EnsemblPlants" id="OMERI02G10740.1">
    <property type="protein sequence ID" value="OMERI02G10740.1"/>
    <property type="gene ID" value="OMERI02G10740"/>
</dbReference>
<evidence type="ECO:0000256" key="2">
    <source>
        <dbReference type="SAM" id="SignalP"/>
    </source>
</evidence>
<organism evidence="4">
    <name type="scientific">Oryza meridionalis</name>
    <dbReference type="NCBI Taxonomy" id="40149"/>
    <lineage>
        <taxon>Eukaryota</taxon>
        <taxon>Viridiplantae</taxon>
        <taxon>Streptophyta</taxon>
        <taxon>Embryophyta</taxon>
        <taxon>Tracheophyta</taxon>
        <taxon>Spermatophyta</taxon>
        <taxon>Magnoliopsida</taxon>
        <taxon>Liliopsida</taxon>
        <taxon>Poales</taxon>
        <taxon>Poaceae</taxon>
        <taxon>BOP clade</taxon>
        <taxon>Oryzoideae</taxon>
        <taxon>Oryzeae</taxon>
        <taxon>Oryzinae</taxon>
        <taxon>Oryza</taxon>
    </lineage>
</organism>
<sequence>MKTTMQHVDARLVFLLLLVIGCAALPAVQCRSNGETVREKKINIPAGPLCAEHSLLPPIGCKDCWCCEVGDGCYPTLEECQANCPLPSPPYGRLVGIVP</sequence>
<feature type="domain" description="Meg" evidence="3">
    <location>
        <begin position="5"/>
        <end position="84"/>
    </location>
</feature>
<reference evidence="4" key="1">
    <citation type="submission" date="2015-04" db="UniProtKB">
        <authorList>
            <consortium name="EnsemblPlants"/>
        </authorList>
    </citation>
    <scope>IDENTIFICATION</scope>
</reference>
<dbReference type="AlphaFoldDB" id="A0A0E0CI96"/>
<reference evidence="4" key="2">
    <citation type="submission" date="2018-05" db="EMBL/GenBank/DDBJ databases">
        <title>OmerRS3 (Oryza meridionalis Reference Sequence Version 3).</title>
        <authorList>
            <person name="Zhang J."/>
            <person name="Kudrna D."/>
            <person name="Lee S."/>
            <person name="Talag J."/>
            <person name="Welchert J."/>
            <person name="Wing R.A."/>
        </authorList>
    </citation>
    <scope>NUCLEOTIDE SEQUENCE [LARGE SCALE GENOMIC DNA]</scope>
    <source>
        <strain evidence="4">cv. OR44</strain>
    </source>
</reference>